<protein>
    <recommendedName>
        <fullName evidence="1">Nucleoside phosphorylase domain-containing protein</fullName>
    </recommendedName>
</protein>
<sequence>MMAKEDDPIFSPLDTIRYVAEKRGVPIDALKIPERLLLTYQRSAFECAKSLINGRSVEWIYGEAQPFCIGEFNNVEIGVGRFWIGAPAAVATLEEAVTCEAKIIIEVGLAGGLQEFLKPADIIVVTEAIRDEGTSYHYLPPEVKVESSQRLREMLIKRLNEGGIRHFVGPVWSTDGVYRETLGKFRKFRDNGVLAVDMETSAIFAVAKYRNVEAASAQVISDILTEKGWLQAFYEKSVKERMEVLLKAVLETLSKS</sequence>
<dbReference type="Proteomes" id="UP000277582">
    <property type="component" value="Unassembled WGS sequence"/>
</dbReference>
<organism evidence="2 3">
    <name type="scientific">Candidatus Methanodesulfokora washburnensis</name>
    <dbReference type="NCBI Taxonomy" id="2478471"/>
    <lineage>
        <taxon>Archaea</taxon>
        <taxon>Thermoproteota</taxon>
        <taxon>Candidatus Korarchaeia</taxon>
        <taxon>Candidatus Korarchaeia incertae sedis</taxon>
        <taxon>Candidatus Methanodesulfokora</taxon>
    </lineage>
</organism>
<name>A0A3R9RRP7_9CREN</name>
<dbReference type="InterPro" id="IPR035994">
    <property type="entry name" value="Nucleoside_phosphorylase_sf"/>
</dbReference>
<feature type="domain" description="Nucleoside phosphorylase" evidence="1">
    <location>
        <begin position="64"/>
        <end position="251"/>
    </location>
</feature>
<dbReference type="CDD" id="cd09007">
    <property type="entry name" value="NP-I_spr0068"/>
    <property type="match status" value="1"/>
</dbReference>
<evidence type="ECO:0000313" key="2">
    <source>
        <dbReference type="EMBL" id="RSN76961.1"/>
    </source>
</evidence>
<dbReference type="GO" id="GO:0009116">
    <property type="term" value="P:nucleoside metabolic process"/>
    <property type="evidence" value="ECO:0007669"/>
    <property type="project" value="InterPro"/>
</dbReference>
<reference evidence="2 3" key="1">
    <citation type="submission" date="2018-10" db="EMBL/GenBank/DDBJ databases">
        <title>Co-occurring genomic capacity for anaerobic methane metabolism and dissimilatory sulfite reduction discovered in the Korarchaeota.</title>
        <authorList>
            <person name="Mckay L.J."/>
            <person name="Dlakic M."/>
            <person name="Fields M.W."/>
            <person name="Delmont T.O."/>
            <person name="Eren A.M."/>
            <person name="Jay Z.J."/>
            <person name="Klingelsmith K.B."/>
            <person name="Rusch D.B."/>
            <person name="Inskeep W.P."/>
        </authorList>
    </citation>
    <scope>NUCLEOTIDE SEQUENCE [LARGE SCALE GENOMIC DNA]</scope>
    <source>
        <strain evidence="2 3">MDKW</strain>
    </source>
</reference>
<keyword evidence="3" id="KW-1185">Reference proteome</keyword>
<gene>
    <name evidence="2" type="ORF">D6D85_03185</name>
</gene>
<comment type="caution">
    <text evidence="2">The sequence shown here is derived from an EMBL/GenBank/DDBJ whole genome shotgun (WGS) entry which is preliminary data.</text>
</comment>
<dbReference type="PANTHER" id="PTHR43691:SF11">
    <property type="entry name" value="FI09636P-RELATED"/>
    <property type="match status" value="1"/>
</dbReference>
<dbReference type="Gene3D" id="3.40.50.1580">
    <property type="entry name" value="Nucleoside phosphorylase domain"/>
    <property type="match status" value="1"/>
</dbReference>
<dbReference type="EMBL" id="RCOS01000047">
    <property type="protein sequence ID" value="RSN76961.1"/>
    <property type="molecule type" value="Genomic_DNA"/>
</dbReference>
<dbReference type="InterPro" id="IPR000845">
    <property type="entry name" value="Nucleoside_phosphorylase_d"/>
</dbReference>
<dbReference type="GO" id="GO:0005829">
    <property type="term" value="C:cytosol"/>
    <property type="evidence" value="ECO:0007669"/>
    <property type="project" value="TreeGrafter"/>
</dbReference>
<accession>A0A3R9RRP7</accession>
<dbReference type="PANTHER" id="PTHR43691">
    <property type="entry name" value="URIDINE PHOSPHORYLASE"/>
    <property type="match status" value="1"/>
</dbReference>
<dbReference type="AlphaFoldDB" id="A0A3R9RRP7"/>
<proteinExistence type="predicted"/>
<dbReference type="GO" id="GO:0003824">
    <property type="term" value="F:catalytic activity"/>
    <property type="evidence" value="ECO:0007669"/>
    <property type="project" value="InterPro"/>
</dbReference>
<dbReference type="SUPFAM" id="SSF53167">
    <property type="entry name" value="Purine and uridine phosphorylases"/>
    <property type="match status" value="1"/>
</dbReference>
<evidence type="ECO:0000259" key="1">
    <source>
        <dbReference type="Pfam" id="PF01048"/>
    </source>
</evidence>
<dbReference type="Pfam" id="PF01048">
    <property type="entry name" value="PNP_UDP_1"/>
    <property type="match status" value="1"/>
</dbReference>
<evidence type="ECO:0000313" key="3">
    <source>
        <dbReference type="Proteomes" id="UP000277582"/>
    </source>
</evidence>
<dbReference type="OrthoDB" id="372302at2157"/>